<accession>A0A6G1BT62</accession>
<organism evidence="2 3">
    <name type="scientific">Oryza meyeriana var. granulata</name>
    <dbReference type="NCBI Taxonomy" id="110450"/>
    <lineage>
        <taxon>Eukaryota</taxon>
        <taxon>Viridiplantae</taxon>
        <taxon>Streptophyta</taxon>
        <taxon>Embryophyta</taxon>
        <taxon>Tracheophyta</taxon>
        <taxon>Spermatophyta</taxon>
        <taxon>Magnoliopsida</taxon>
        <taxon>Liliopsida</taxon>
        <taxon>Poales</taxon>
        <taxon>Poaceae</taxon>
        <taxon>BOP clade</taxon>
        <taxon>Oryzoideae</taxon>
        <taxon>Oryzeae</taxon>
        <taxon>Oryzinae</taxon>
        <taxon>Oryza</taxon>
        <taxon>Oryza meyeriana</taxon>
    </lineage>
</organism>
<reference evidence="2 3" key="1">
    <citation type="submission" date="2019-11" db="EMBL/GenBank/DDBJ databases">
        <title>Whole genome sequence of Oryza granulata.</title>
        <authorList>
            <person name="Li W."/>
        </authorList>
    </citation>
    <scope>NUCLEOTIDE SEQUENCE [LARGE SCALE GENOMIC DNA]</scope>
    <source>
        <strain evidence="3">cv. Menghai</strain>
        <tissue evidence="2">Leaf</tissue>
    </source>
</reference>
<name>A0A6G1BT62_9ORYZ</name>
<evidence type="ECO:0000313" key="2">
    <source>
        <dbReference type="EMBL" id="KAF0890884.1"/>
    </source>
</evidence>
<keyword evidence="3" id="KW-1185">Reference proteome</keyword>
<proteinExistence type="predicted"/>
<protein>
    <submittedName>
        <fullName evidence="2">Uncharacterized protein</fullName>
    </submittedName>
</protein>
<evidence type="ECO:0000256" key="1">
    <source>
        <dbReference type="SAM" id="MobiDB-lite"/>
    </source>
</evidence>
<dbReference type="EMBL" id="SPHZ02000011">
    <property type="protein sequence ID" value="KAF0890884.1"/>
    <property type="molecule type" value="Genomic_DNA"/>
</dbReference>
<feature type="compositionally biased region" description="Low complexity" evidence="1">
    <location>
        <begin position="32"/>
        <end position="51"/>
    </location>
</feature>
<evidence type="ECO:0000313" key="3">
    <source>
        <dbReference type="Proteomes" id="UP000479710"/>
    </source>
</evidence>
<dbReference type="AlphaFoldDB" id="A0A6G1BT62"/>
<feature type="region of interest" description="Disordered" evidence="1">
    <location>
        <begin position="30"/>
        <end position="69"/>
    </location>
</feature>
<gene>
    <name evidence="2" type="ORF">E2562_005019</name>
</gene>
<comment type="caution">
    <text evidence="2">The sequence shown here is derived from an EMBL/GenBank/DDBJ whole genome shotgun (WGS) entry which is preliminary data.</text>
</comment>
<sequence length="155" mass="16346">MLHAAPTTNSTADHTWPLLLASSFASTRFLASPPTSSRPPTHGGTSSSPSLHPRRRLAAARTGGKEGDLGARGFKIPCGLAEGSAVTVVWVPKEGVVWFRVEMVGGGDELVVSINVRSCRDLLPGALLLPLLVAGDQQKVRASALKPRNEEKGYP</sequence>
<dbReference type="OrthoDB" id="10642569at2759"/>
<dbReference type="Proteomes" id="UP000479710">
    <property type="component" value="Unassembled WGS sequence"/>
</dbReference>